<comment type="similarity">
    <text evidence="1 5">Belongs to the AAA ATPase family.</text>
</comment>
<dbReference type="InterPro" id="IPR041569">
    <property type="entry name" value="AAA_lid_3"/>
</dbReference>
<comment type="caution">
    <text evidence="7">The sequence shown here is derived from an EMBL/GenBank/DDBJ whole genome shotgun (WGS) entry which is preliminary data.</text>
</comment>
<feature type="non-terminal residue" evidence="7">
    <location>
        <position position="1"/>
    </location>
</feature>
<evidence type="ECO:0000313" key="8">
    <source>
        <dbReference type="Proteomes" id="UP000629713"/>
    </source>
</evidence>
<dbReference type="FunFam" id="1.10.8.60:FF:000016">
    <property type="entry name" value="ATPase family AAA domain-containing protein 2B"/>
    <property type="match status" value="1"/>
</dbReference>
<dbReference type="GO" id="GO:0005634">
    <property type="term" value="C:nucleus"/>
    <property type="evidence" value="ECO:0007669"/>
    <property type="project" value="TreeGrafter"/>
</dbReference>
<dbReference type="GO" id="GO:0042393">
    <property type="term" value="F:histone binding"/>
    <property type="evidence" value="ECO:0007669"/>
    <property type="project" value="TreeGrafter"/>
</dbReference>
<dbReference type="Gene3D" id="1.10.8.60">
    <property type="match status" value="1"/>
</dbReference>
<accession>A0A852FID0</accession>
<dbReference type="GO" id="GO:0006334">
    <property type="term" value="P:nucleosome assembly"/>
    <property type="evidence" value="ECO:0007669"/>
    <property type="project" value="TreeGrafter"/>
</dbReference>
<dbReference type="SMART" id="SM00382">
    <property type="entry name" value="AAA"/>
    <property type="match status" value="1"/>
</dbReference>
<evidence type="ECO:0000256" key="4">
    <source>
        <dbReference type="ARBA" id="ARBA00023117"/>
    </source>
</evidence>
<dbReference type="Gene3D" id="3.40.50.300">
    <property type="entry name" value="P-loop containing nucleotide triphosphate hydrolases"/>
    <property type="match status" value="1"/>
</dbReference>
<evidence type="ECO:0000313" key="7">
    <source>
        <dbReference type="EMBL" id="NXQ17819.1"/>
    </source>
</evidence>
<dbReference type="InterPro" id="IPR027417">
    <property type="entry name" value="P-loop_NTPase"/>
</dbReference>
<dbReference type="PANTHER" id="PTHR23069">
    <property type="entry name" value="AAA DOMAIN-CONTAINING"/>
    <property type="match status" value="1"/>
</dbReference>
<evidence type="ECO:0000256" key="2">
    <source>
        <dbReference type="ARBA" id="ARBA00022741"/>
    </source>
</evidence>
<sequence length="553" mass="61560">VHKDHMKTGTSLAGTEQMQIDGSAQFQGVGGLSDHISALKEMVILPLLYPDVFEILKFKPPRGCLFYGPPGTGKTLVARALANECSRGDRKVTFFMRSAADCMSKWVGESERQLRLVFEQAYQMRPSIIFFDEIDALAPVRSSKQDQVHSSVVGTLLTLMDGLASRGEVVVIGATNRLDSIDPALRRPGRFEREFRFNLPNKEARLEIFKIHTRDWTLKPSDSLLEDLAEKSVGFCGADIKALCVEAGLCALRRRYPQIHESDKRLKIDARSIKVTAKDFAMAMQKIIPASQRAGASPGRALPSISKPLLENTLKTILQALQRPFPHAKLALKNQGIAITSNCYTLCVQRNDGIDSDDDSPSISEKKPDSKKAEFRTLSRYMFVLNPSYQPTSFRPRFLLVEEPGCGQAFDLAPAILHALEKFPAYTLDLPTLFVSSASQEETCSQLIREAQRTAPSIIYIPQIPSWWETVGPTLKAGFTGLLNNIPYFAPVLLLATSDVPHEDLPEEIKTLFNTNREEVFNIPRPTCDERKGFYENLIMKQAAEPPASKNSA</sequence>
<dbReference type="GO" id="GO:0006337">
    <property type="term" value="P:nucleosome disassembly"/>
    <property type="evidence" value="ECO:0007669"/>
    <property type="project" value="TreeGrafter"/>
</dbReference>
<dbReference type="Proteomes" id="UP000629713">
    <property type="component" value="Unassembled WGS sequence"/>
</dbReference>
<gene>
    <name evidence="7" type="primary">Atad2_1</name>
    <name evidence="7" type="ORF">PEUTAE_R02202</name>
</gene>
<dbReference type="Pfam" id="PF00004">
    <property type="entry name" value="AAA"/>
    <property type="match status" value="1"/>
</dbReference>
<evidence type="ECO:0000256" key="5">
    <source>
        <dbReference type="RuleBase" id="RU003651"/>
    </source>
</evidence>
<dbReference type="FunFam" id="3.40.50.300:FF:000734">
    <property type="entry name" value="ATPase family, AAA domain containing 2"/>
    <property type="match status" value="1"/>
</dbReference>
<dbReference type="EMBL" id="WBNO01020577">
    <property type="protein sequence ID" value="NXQ17819.1"/>
    <property type="molecule type" value="Genomic_DNA"/>
</dbReference>
<dbReference type="GO" id="GO:0016887">
    <property type="term" value="F:ATP hydrolysis activity"/>
    <property type="evidence" value="ECO:0007669"/>
    <property type="project" value="InterPro"/>
</dbReference>
<organism evidence="7 8">
    <name type="scientific">Peucedramus taeniatus</name>
    <name type="common">Olive warbler</name>
    <dbReference type="NCBI Taxonomy" id="135441"/>
    <lineage>
        <taxon>Eukaryota</taxon>
        <taxon>Metazoa</taxon>
        <taxon>Chordata</taxon>
        <taxon>Craniata</taxon>
        <taxon>Vertebrata</taxon>
        <taxon>Euteleostomi</taxon>
        <taxon>Archelosauria</taxon>
        <taxon>Archosauria</taxon>
        <taxon>Dinosauria</taxon>
        <taxon>Saurischia</taxon>
        <taxon>Theropoda</taxon>
        <taxon>Coelurosauria</taxon>
        <taxon>Aves</taxon>
        <taxon>Neognathae</taxon>
        <taxon>Neoaves</taxon>
        <taxon>Telluraves</taxon>
        <taxon>Australaves</taxon>
        <taxon>Passeriformes</taxon>
        <taxon>Passeroidea</taxon>
        <taxon>Fringillidae</taxon>
        <taxon>Peucedraminae</taxon>
        <taxon>Peucedramus</taxon>
    </lineage>
</organism>
<dbReference type="PROSITE" id="PS00674">
    <property type="entry name" value="AAA"/>
    <property type="match status" value="1"/>
</dbReference>
<dbReference type="InterPro" id="IPR045199">
    <property type="entry name" value="ATAD2-like"/>
</dbReference>
<dbReference type="GO" id="GO:0005524">
    <property type="term" value="F:ATP binding"/>
    <property type="evidence" value="ECO:0007669"/>
    <property type="project" value="UniProtKB-KW"/>
</dbReference>
<dbReference type="InterPro" id="IPR003960">
    <property type="entry name" value="ATPase_AAA_CS"/>
</dbReference>
<dbReference type="AlphaFoldDB" id="A0A852FID0"/>
<dbReference type="InterPro" id="IPR003959">
    <property type="entry name" value="ATPase_AAA_core"/>
</dbReference>
<feature type="domain" description="AAA+ ATPase" evidence="6">
    <location>
        <begin position="60"/>
        <end position="201"/>
    </location>
</feature>
<protein>
    <submittedName>
        <fullName evidence="7">ATAD2 protein</fullName>
    </submittedName>
</protein>
<evidence type="ECO:0000259" key="6">
    <source>
        <dbReference type="SMART" id="SM00382"/>
    </source>
</evidence>
<keyword evidence="8" id="KW-1185">Reference proteome</keyword>
<keyword evidence="4" id="KW-0103">Bromodomain</keyword>
<dbReference type="GO" id="GO:0003682">
    <property type="term" value="F:chromatin binding"/>
    <property type="evidence" value="ECO:0007669"/>
    <property type="project" value="TreeGrafter"/>
</dbReference>
<feature type="non-terminal residue" evidence="7">
    <location>
        <position position="553"/>
    </location>
</feature>
<dbReference type="Pfam" id="PF17862">
    <property type="entry name" value="AAA_lid_3"/>
    <property type="match status" value="1"/>
</dbReference>
<dbReference type="PANTHER" id="PTHR23069:SF4">
    <property type="entry name" value="ATPASE FAMILY AAA DOMAIN-CONTAINING PROTEIN 2"/>
    <property type="match status" value="1"/>
</dbReference>
<name>A0A852FID0_PEUTA</name>
<dbReference type="FunFam" id="3.40.50.300:FF:000061">
    <property type="entry name" value="ATPase family, AAA domain-containing 2"/>
    <property type="match status" value="1"/>
</dbReference>
<reference evidence="7" key="1">
    <citation type="submission" date="2019-09" db="EMBL/GenBank/DDBJ databases">
        <title>Bird 10,000 Genomes (B10K) Project - Family phase.</title>
        <authorList>
            <person name="Zhang G."/>
        </authorList>
    </citation>
    <scope>NUCLEOTIDE SEQUENCE</scope>
    <source>
        <strain evidence="7">B10K-DU-002-52</strain>
        <tissue evidence="7">Muscle</tissue>
    </source>
</reference>
<keyword evidence="2 5" id="KW-0547">Nucleotide-binding</keyword>
<proteinExistence type="inferred from homology"/>
<dbReference type="GO" id="GO:0045815">
    <property type="term" value="P:transcription initiation-coupled chromatin remodeling"/>
    <property type="evidence" value="ECO:0007669"/>
    <property type="project" value="TreeGrafter"/>
</dbReference>
<keyword evidence="3 5" id="KW-0067">ATP-binding</keyword>
<evidence type="ECO:0000256" key="3">
    <source>
        <dbReference type="ARBA" id="ARBA00022840"/>
    </source>
</evidence>
<dbReference type="InterPro" id="IPR003593">
    <property type="entry name" value="AAA+_ATPase"/>
</dbReference>
<dbReference type="SUPFAM" id="SSF52540">
    <property type="entry name" value="P-loop containing nucleoside triphosphate hydrolases"/>
    <property type="match status" value="2"/>
</dbReference>
<evidence type="ECO:0000256" key="1">
    <source>
        <dbReference type="ARBA" id="ARBA00006914"/>
    </source>
</evidence>